<evidence type="ECO:0000313" key="2">
    <source>
        <dbReference type="Proteomes" id="UP000609879"/>
    </source>
</evidence>
<accession>A0ABQ3YBE2</accession>
<reference evidence="1 2" key="1">
    <citation type="submission" date="2021-01" db="EMBL/GenBank/DDBJ databases">
        <title>Whole genome shotgun sequence of Actinoplanes deccanensis NBRC 13994.</title>
        <authorList>
            <person name="Komaki H."/>
            <person name="Tamura T."/>
        </authorList>
    </citation>
    <scope>NUCLEOTIDE SEQUENCE [LARGE SCALE GENOMIC DNA]</scope>
    <source>
        <strain evidence="1 2">NBRC 13994</strain>
    </source>
</reference>
<name>A0ABQ3YBE2_9ACTN</name>
<proteinExistence type="predicted"/>
<evidence type="ECO:0000313" key="1">
    <source>
        <dbReference type="EMBL" id="GID77309.1"/>
    </source>
</evidence>
<protein>
    <submittedName>
        <fullName evidence="1">Uncharacterized protein</fullName>
    </submittedName>
</protein>
<keyword evidence="2" id="KW-1185">Reference proteome</keyword>
<dbReference type="Proteomes" id="UP000609879">
    <property type="component" value="Unassembled WGS sequence"/>
</dbReference>
<sequence>MRALQGLLGLPTPSRLVARAELPSRFGLLDPSGPLVLVGLGLVVSFRLVVWPGLPGGLGLLVSFRLVVWPGLPGGLGLLVPLRPVLSPGLPGRLGPLASVRGVSWLGLPGPPEWTASHRSDRERSGVRRM</sequence>
<organism evidence="1 2">
    <name type="scientific">Paractinoplanes deccanensis</name>
    <dbReference type="NCBI Taxonomy" id="113561"/>
    <lineage>
        <taxon>Bacteria</taxon>
        <taxon>Bacillati</taxon>
        <taxon>Actinomycetota</taxon>
        <taxon>Actinomycetes</taxon>
        <taxon>Micromonosporales</taxon>
        <taxon>Micromonosporaceae</taxon>
        <taxon>Paractinoplanes</taxon>
    </lineage>
</organism>
<comment type="caution">
    <text evidence="1">The sequence shown here is derived from an EMBL/GenBank/DDBJ whole genome shotgun (WGS) entry which is preliminary data.</text>
</comment>
<dbReference type="EMBL" id="BOMI01000117">
    <property type="protein sequence ID" value="GID77309.1"/>
    <property type="molecule type" value="Genomic_DNA"/>
</dbReference>
<gene>
    <name evidence="1" type="ORF">Ade02nite_59500</name>
</gene>